<gene>
    <name evidence="21" type="primary">Kcnd3</name>
    <name evidence="21" type="ORF">POEATR_R06039</name>
</gene>
<evidence type="ECO:0000256" key="13">
    <source>
        <dbReference type="ARBA" id="ARBA00066223"/>
    </source>
</evidence>
<feature type="non-terminal residue" evidence="21">
    <location>
        <position position="1"/>
    </location>
</feature>
<protein>
    <recommendedName>
        <fullName evidence="14">A-type voltage-gated potassium channel KCND1</fullName>
    </recommendedName>
    <alternativeName>
        <fullName evidence="16">Potassium voltage-gated channel subfamily D member 1</fullName>
    </alternativeName>
    <alternativeName>
        <fullName evidence="15">Voltage-gated potassium channel subunit Kv4.1</fullName>
    </alternativeName>
</protein>
<dbReference type="InterPro" id="IPR021645">
    <property type="entry name" value="Shal-type_N"/>
</dbReference>
<evidence type="ECO:0000256" key="2">
    <source>
        <dbReference type="ARBA" id="ARBA00022448"/>
    </source>
</evidence>
<dbReference type="GO" id="GO:0005250">
    <property type="term" value="F:A-type (transient outward) potassium channel activity"/>
    <property type="evidence" value="ECO:0007669"/>
    <property type="project" value="TreeGrafter"/>
</dbReference>
<keyword evidence="2" id="KW-0813">Transport</keyword>
<keyword evidence="11" id="KW-0407">Ion channel</keyword>
<feature type="signal peptide" evidence="19">
    <location>
        <begin position="1"/>
        <end position="16"/>
    </location>
</feature>
<evidence type="ECO:0000256" key="16">
    <source>
        <dbReference type="ARBA" id="ARBA00076406"/>
    </source>
</evidence>
<keyword evidence="3" id="KW-0633">Potassium transport</keyword>
<dbReference type="InterPro" id="IPR028325">
    <property type="entry name" value="VG_K_chnl"/>
</dbReference>
<dbReference type="SUPFAM" id="SSF54695">
    <property type="entry name" value="POZ domain"/>
    <property type="match status" value="1"/>
</dbReference>
<dbReference type="InterPro" id="IPR005821">
    <property type="entry name" value="Ion_trans_dom"/>
</dbReference>
<organism evidence="21 22">
    <name type="scientific">Poecile atricapillus</name>
    <name type="common">Black-capped chickadee</name>
    <name type="synonym">Parus atricapillus</name>
    <dbReference type="NCBI Taxonomy" id="48891"/>
    <lineage>
        <taxon>Eukaryota</taxon>
        <taxon>Metazoa</taxon>
        <taxon>Chordata</taxon>
        <taxon>Craniata</taxon>
        <taxon>Vertebrata</taxon>
        <taxon>Euteleostomi</taxon>
        <taxon>Archelosauria</taxon>
        <taxon>Archosauria</taxon>
        <taxon>Dinosauria</taxon>
        <taxon>Saurischia</taxon>
        <taxon>Theropoda</taxon>
        <taxon>Coelurosauria</taxon>
        <taxon>Aves</taxon>
        <taxon>Neognathae</taxon>
        <taxon>Neoaves</taxon>
        <taxon>Telluraves</taxon>
        <taxon>Australaves</taxon>
        <taxon>Passeriformes</taxon>
        <taxon>Paridae</taxon>
        <taxon>Poecile</taxon>
    </lineage>
</organism>
<dbReference type="FunFam" id="1.20.120.350:FF:000016">
    <property type="entry name" value="Potassium voltage-gated channel subfamily D member 3"/>
    <property type="match status" value="1"/>
</dbReference>
<dbReference type="GO" id="GO:0043025">
    <property type="term" value="C:neuronal cell body"/>
    <property type="evidence" value="ECO:0007669"/>
    <property type="project" value="TreeGrafter"/>
</dbReference>
<feature type="domain" description="BTB" evidence="20">
    <location>
        <begin position="40"/>
        <end position="139"/>
    </location>
</feature>
<dbReference type="PANTHER" id="PTHR11537">
    <property type="entry name" value="VOLTAGE-GATED POTASSIUM CHANNEL"/>
    <property type="match status" value="1"/>
</dbReference>
<feature type="region of interest" description="Disordered" evidence="17">
    <location>
        <begin position="526"/>
        <end position="565"/>
    </location>
</feature>
<dbReference type="Proteomes" id="UP000540071">
    <property type="component" value="Unassembled WGS sequence"/>
</dbReference>
<evidence type="ECO:0000256" key="17">
    <source>
        <dbReference type="SAM" id="MobiDB-lite"/>
    </source>
</evidence>
<dbReference type="PRINTS" id="PR00169">
    <property type="entry name" value="KCHANNEL"/>
</dbReference>
<dbReference type="InterPro" id="IPR011333">
    <property type="entry name" value="SKP1/BTB/POZ_sf"/>
</dbReference>
<evidence type="ECO:0000256" key="4">
    <source>
        <dbReference type="ARBA" id="ARBA00022692"/>
    </source>
</evidence>
<feature type="non-terminal residue" evidence="21">
    <location>
        <position position="651"/>
    </location>
</feature>
<evidence type="ECO:0000313" key="22">
    <source>
        <dbReference type="Proteomes" id="UP000540071"/>
    </source>
</evidence>
<dbReference type="PRINTS" id="PR01518">
    <property type="entry name" value="KV43CHANNEL"/>
</dbReference>
<evidence type="ECO:0000256" key="9">
    <source>
        <dbReference type="ARBA" id="ARBA00023065"/>
    </source>
</evidence>
<evidence type="ECO:0000259" key="20">
    <source>
        <dbReference type="SMART" id="SM00225"/>
    </source>
</evidence>
<dbReference type="GO" id="GO:0008076">
    <property type="term" value="C:voltage-gated potassium channel complex"/>
    <property type="evidence" value="ECO:0007669"/>
    <property type="project" value="InterPro"/>
</dbReference>
<dbReference type="FunFam" id="1.10.287.70:FF:000028">
    <property type="entry name" value="potassium voltage-gated channel subfamily D member 3"/>
    <property type="match status" value="1"/>
</dbReference>
<evidence type="ECO:0000256" key="15">
    <source>
        <dbReference type="ARBA" id="ARBA00075631"/>
    </source>
</evidence>
<keyword evidence="6" id="KW-0851">Voltage-gated channel</keyword>
<dbReference type="SUPFAM" id="SSF81324">
    <property type="entry name" value="Voltage-gated potassium channels"/>
    <property type="match status" value="1"/>
</dbReference>
<comment type="caution">
    <text evidence="21">The sequence shown here is derived from an EMBL/GenBank/DDBJ whole genome shotgun (WGS) entry which is preliminary data.</text>
</comment>
<keyword evidence="7" id="KW-0630">Potassium</keyword>
<accession>A0A7K7R4A1</accession>
<sequence>MAAGVAAWLPFARAAAIGWMPVANCPMPLAPTEKNKRQDELIILNVSGRRFQTWRTTLERYPDTLLGSTEKEFFFNEDTKEYFFDRDPEVFRCILNFYRTGKLHYPRYECISAYDEELAFYGILPEIIGDCCYEEYKDRKRENAERLMDDNDSENNQEGSMPSLSFRQTMWRAFENPHTSTLALVFYYVTGFFIAVSVITNVVETVPCGTVPGNKELPCGERYAVAFFCLDTACVMIFTVEYLLRLFAAPSRYRFIRSVMSIIDVVAIMPYYIGLVMTNNEDVSGAFVTLRVFRVFRIFKFSRHSQGLRILGYTLKSCASELGFLLFSLTMAIIIFATVMFYAEKGSSASKFTSIPASFWYTIVTMTTLGYGDMVPKTIAGKIFGSICSLSGVLVIALPVPVIVSNFSRIYHQNQRADKRRAQKVSEPSPGRARRDRHRDRHRDTGGQTPGHWALWDTGSTEEEQHMTKGTSLIESQHHHLLHCLEKTTGLSYLVDDPLLSVRTSTIKNHEFIDEQLFEQNCMESSMQNYPSSRSPSLSSHPGLATSCCSRRSKKTTHLPNSSVPATRLRSMQELSTIHIQCSEQPSLTTSRSSLNMKSDEGLRANCKSAQITTAIISIPTPPALTPEGENRPGPGSPATNAPSIVKVSAL</sequence>
<evidence type="ECO:0000256" key="14">
    <source>
        <dbReference type="ARBA" id="ARBA00070409"/>
    </source>
</evidence>
<keyword evidence="5" id="KW-0631">Potassium channel</keyword>
<evidence type="ECO:0000256" key="19">
    <source>
        <dbReference type="SAM" id="SignalP"/>
    </source>
</evidence>
<dbReference type="AlphaFoldDB" id="A0A7K7R4A1"/>
<reference evidence="21 22" key="1">
    <citation type="submission" date="2019-09" db="EMBL/GenBank/DDBJ databases">
        <title>Bird 10,000 Genomes (B10K) Project - Family phase.</title>
        <authorList>
            <person name="Zhang G."/>
        </authorList>
    </citation>
    <scope>NUCLEOTIDE SEQUENCE [LARGE SCALE GENOMIC DNA]</scope>
    <source>
        <strain evidence="21">OUT-0023</strain>
        <tissue evidence="21">Blood</tissue>
    </source>
</reference>
<feature type="compositionally biased region" description="Basic residues" evidence="17">
    <location>
        <begin position="432"/>
        <end position="441"/>
    </location>
</feature>
<dbReference type="PRINTS" id="PR01497">
    <property type="entry name" value="SHALCHANNEL"/>
</dbReference>
<feature type="compositionally biased region" description="Low complexity" evidence="17">
    <location>
        <begin position="531"/>
        <end position="542"/>
    </location>
</feature>
<dbReference type="InterPro" id="IPR024587">
    <property type="entry name" value="K_chnl_volt-dep_Kv4_C"/>
</dbReference>
<dbReference type="GO" id="GO:0097623">
    <property type="term" value="P:potassium ion export across plasma membrane"/>
    <property type="evidence" value="ECO:0007669"/>
    <property type="project" value="TreeGrafter"/>
</dbReference>
<feature type="transmembrane region" description="Helical" evidence="18">
    <location>
        <begin position="223"/>
        <end position="244"/>
    </location>
</feature>
<dbReference type="InterPro" id="IPR027359">
    <property type="entry name" value="Volt_channel_dom_sf"/>
</dbReference>
<name>A0A7K7R4A1_POEAT</name>
<dbReference type="FunFam" id="3.30.710.10:FF:000004">
    <property type="entry name" value="Potassium voltage-gated channel subfamily D member 3"/>
    <property type="match status" value="1"/>
</dbReference>
<dbReference type="InterPro" id="IPR000210">
    <property type="entry name" value="BTB/POZ_dom"/>
</dbReference>
<feature type="transmembrane region" description="Helical" evidence="18">
    <location>
        <begin position="256"/>
        <end position="277"/>
    </location>
</feature>
<dbReference type="EMBL" id="VZSS01000160">
    <property type="protein sequence ID" value="NWZ86883.1"/>
    <property type="molecule type" value="Genomic_DNA"/>
</dbReference>
<keyword evidence="10 18" id="KW-0472">Membrane</keyword>
<dbReference type="Gene3D" id="1.20.120.350">
    <property type="entry name" value="Voltage-gated potassium channels. Chain C"/>
    <property type="match status" value="1"/>
</dbReference>
<evidence type="ECO:0000256" key="7">
    <source>
        <dbReference type="ARBA" id="ARBA00022958"/>
    </source>
</evidence>
<evidence type="ECO:0000256" key="8">
    <source>
        <dbReference type="ARBA" id="ARBA00022989"/>
    </source>
</evidence>
<evidence type="ECO:0000256" key="6">
    <source>
        <dbReference type="ARBA" id="ARBA00022882"/>
    </source>
</evidence>
<dbReference type="PRINTS" id="PR01491">
    <property type="entry name" value="KVCHANNEL"/>
</dbReference>
<dbReference type="PANTHER" id="PTHR11537:SF182">
    <property type="entry name" value="POTASSIUM VOLTAGE-GATED CHANNEL SUBFAMILY D MEMBER 3"/>
    <property type="match status" value="1"/>
</dbReference>
<feature type="region of interest" description="Disordered" evidence="17">
    <location>
        <begin position="618"/>
        <end position="651"/>
    </location>
</feature>
<dbReference type="InterPro" id="IPR003968">
    <property type="entry name" value="K_chnl_volt-dep_Kv"/>
</dbReference>
<evidence type="ECO:0000256" key="1">
    <source>
        <dbReference type="ARBA" id="ARBA00004141"/>
    </source>
</evidence>
<feature type="chain" id="PRO_5029772112" description="A-type voltage-gated potassium channel KCND1" evidence="19">
    <location>
        <begin position="17"/>
        <end position="651"/>
    </location>
</feature>
<evidence type="ECO:0000256" key="3">
    <source>
        <dbReference type="ARBA" id="ARBA00022538"/>
    </source>
</evidence>
<keyword evidence="19" id="KW-0732">Signal</keyword>
<dbReference type="InterPro" id="IPR003131">
    <property type="entry name" value="T1-type_BTB"/>
</dbReference>
<evidence type="ECO:0000256" key="12">
    <source>
        <dbReference type="ARBA" id="ARBA00061375"/>
    </source>
</evidence>
<dbReference type="Pfam" id="PF11601">
    <property type="entry name" value="Shal-type"/>
    <property type="match status" value="1"/>
</dbReference>
<feature type="transmembrane region" description="Helical" evidence="18">
    <location>
        <begin position="182"/>
        <end position="203"/>
    </location>
</feature>
<dbReference type="Pfam" id="PF02214">
    <property type="entry name" value="BTB_2"/>
    <property type="match status" value="1"/>
</dbReference>
<evidence type="ECO:0000256" key="5">
    <source>
        <dbReference type="ARBA" id="ARBA00022826"/>
    </source>
</evidence>
<dbReference type="GO" id="GO:0045211">
    <property type="term" value="C:postsynaptic membrane"/>
    <property type="evidence" value="ECO:0007669"/>
    <property type="project" value="TreeGrafter"/>
</dbReference>
<feature type="transmembrane region" description="Helical" evidence="18">
    <location>
        <begin position="383"/>
        <end position="404"/>
    </location>
</feature>
<dbReference type="Pfam" id="PF11879">
    <property type="entry name" value="DUF3399"/>
    <property type="match status" value="1"/>
</dbReference>
<dbReference type="GO" id="GO:0001508">
    <property type="term" value="P:action potential"/>
    <property type="evidence" value="ECO:0007669"/>
    <property type="project" value="TreeGrafter"/>
</dbReference>
<dbReference type="InterPro" id="IPR004056">
    <property type="entry name" value="K_chnl_volt-dep_Kv4.3"/>
</dbReference>
<evidence type="ECO:0000256" key="18">
    <source>
        <dbReference type="SAM" id="Phobius"/>
    </source>
</evidence>
<keyword evidence="4 18" id="KW-0812">Transmembrane</keyword>
<evidence type="ECO:0000313" key="21">
    <source>
        <dbReference type="EMBL" id="NWZ86883.1"/>
    </source>
</evidence>
<feature type="transmembrane region" description="Helical" evidence="18">
    <location>
        <begin position="355"/>
        <end position="371"/>
    </location>
</feature>
<dbReference type="CDD" id="cd18419">
    <property type="entry name" value="BTB_POZ_KCND3"/>
    <property type="match status" value="1"/>
</dbReference>
<evidence type="ECO:0000256" key="11">
    <source>
        <dbReference type="ARBA" id="ARBA00023303"/>
    </source>
</evidence>
<proteinExistence type="inferred from homology"/>
<dbReference type="InterPro" id="IPR003975">
    <property type="entry name" value="K_chnl_volt-dep_Kv4"/>
</dbReference>
<comment type="similarity">
    <text evidence="12">Belongs to the potassium channel family. D (Shal) (TC 1.A.1.2) subfamily. Kv4.1/KCND1 sub-subfamily.</text>
</comment>
<dbReference type="SMART" id="SM00225">
    <property type="entry name" value="BTB"/>
    <property type="match status" value="1"/>
</dbReference>
<keyword evidence="9" id="KW-0406">Ion transport</keyword>
<keyword evidence="8 18" id="KW-1133">Transmembrane helix</keyword>
<dbReference type="Pfam" id="PF00520">
    <property type="entry name" value="Ion_trans"/>
    <property type="match status" value="1"/>
</dbReference>
<feature type="region of interest" description="Disordered" evidence="17">
    <location>
        <begin position="415"/>
        <end position="456"/>
    </location>
</feature>
<evidence type="ECO:0000256" key="10">
    <source>
        <dbReference type="ARBA" id="ARBA00023136"/>
    </source>
</evidence>
<comment type="subcellular location">
    <subcellularLocation>
        <location evidence="1">Membrane</location>
        <topology evidence="1">Multi-pass membrane protein</topology>
    </subcellularLocation>
</comment>
<dbReference type="GO" id="GO:0043197">
    <property type="term" value="C:dendritic spine"/>
    <property type="evidence" value="ECO:0007669"/>
    <property type="project" value="TreeGrafter"/>
</dbReference>
<dbReference type="Gene3D" id="3.30.710.10">
    <property type="entry name" value="Potassium Channel Kv1.1, Chain A"/>
    <property type="match status" value="1"/>
</dbReference>
<dbReference type="GO" id="GO:0051260">
    <property type="term" value="P:protein homooligomerization"/>
    <property type="evidence" value="ECO:0007669"/>
    <property type="project" value="InterPro"/>
</dbReference>
<dbReference type="Gene3D" id="1.10.287.70">
    <property type="match status" value="1"/>
</dbReference>
<keyword evidence="22" id="KW-1185">Reference proteome</keyword>
<comment type="subunit">
    <text evidence="13">Component of heteromultimeric potassium channels. Identified in potassium channel complexes containing KCND1, KCND2, KCND3, KCNIP1, KCNIP2, KCNIP3, KCNIP4, DPP6 and DPP10.</text>
</comment>
<feature type="transmembrane region" description="Helical" evidence="18">
    <location>
        <begin position="322"/>
        <end position="343"/>
    </location>
</feature>